<comment type="caution">
    <text evidence="3">The sequence shown here is derived from an EMBL/GenBank/DDBJ whole genome shotgun (WGS) entry which is preliminary data.</text>
</comment>
<evidence type="ECO:0000256" key="2">
    <source>
        <dbReference type="SAM" id="SignalP"/>
    </source>
</evidence>
<organism evidence="3 4">
    <name type="scientific">Phanerochaete sordida</name>
    <dbReference type="NCBI Taxonomy" id="48140"/>
    <lineage>
        <taxon>Eukaryota</taxon>
        <taxon>Fungi</taxon>
        <taxon>Dikarya</taxon>
        <taxon>Basidiomycota</taxon>
        <taxon>Agaricomycotina</taxon>
        <taxon>Agaricomycetes</taxon>
        <taxon>Polyporales</taxon>
        <taxon>Phanerochaetaceae</taxon>
        <taxon>Phanerochaete</taxon>
    </lineage>
</organism>
<sequence length="194" mass="21316">MSTLWLMLITSLIIHRRNLAFAALVNVTVDDQGADPTSKYGFSFNPPWIIGQNCPGCEAKPDPKQAHGGTWSDITYDPSSPTRTIPQNATFDFTGSAIYVYGIQSQSTTNPVSEADTVFYIDGTRLGNYKFTPNSTGDAYTYNQLLFKAEGLGQASHVLQIQNGQIGGPISLTLLDYLVYSTYAYPYRIGLDFT</sequence>
<feature type="chain" id="PRO_5040106802" evidence="2">
    <location>
        <begin position="23"/>
        <end position="194"/>
    </location>
</feature>
<accession>A0A9P3G4Z0</accession>
<dbReference type="AlphaFoldDB" id="A0A9P3G4Z0"/>
<dbReference type="OrthoDB" id="3245657at2759"/>
<evidence type="ECO:0000313" key="3">
    <source>
        <dbReference type="EMBL" id="GJE89253.1"/>
    </source>
</evidence>
<name>A0A9P3G4Z0_9APHY</name>
<dbReference type="EMBL" id="BPQB01000012">
    <property type="protein sequence ID" value="GJE89253.1"/>
    <property type="molecule type" value="Genomic_DNA"/>
</dbReference>
<feature type="signal peptide" evidence="2">
    <location>
        <begin position="1"/>
        <end position="22"/>
    </location>
</feature>
<protein>
    <submittedName>
        <fullName evidence="3">Uncharacterized protein</fullName>
    </submittedName>
</protein>
<reference evidence="3 4" key="1">
    <citation type="submission" date="2021-08" db="EMBL/GenBank/DDBJ databases">
        <title>Draft Genome Sequence of Phanerochaete sordida strain YK-624.</title>
        <authorList>
            <person name="Mori T."/>
            <person name="Dohra H."/>
            <person name="Suzuki T."/>
            <person name="Kawagishi H."/>
            <person name="Hirai H."/>
        </authorList>
    </citation>
    <scope>NUCLEOTIDE SEQUENCE [LARGE SCALE GENOMIC DNA]</scope>
    <source>
        <strain evidence="3 4">YK-624</strain>
    </source>
</reference>
<evidence type="ECO:0000256" key="1">
    <source>
        <dbReference type="SAM" id="MobiDB-lite"/>
    </source>
</evidence>
<feature type="region of interest" description="Disordered" evidence="1">
    <location>
        <begin position="59"/>
        <end position="79"/>
    </location>
</feature>
<proteinExistence type="predicted"/>
<keyword evidence="4" id="KW-1185">Reference proteome</keyword>
<gene>
    <name evidence="3" type="ORF">PsYK624_053490</name>
</gene>
<evidence type="ECO:0000313" key="4">
    <source>
        <dbReference type="Proteomes" id="UP000703269"/>
    </source>
</evidence>
<dbReference type="Gene3D" id="2.60.120.260">
    <property type="entry name" value="Galactose-binding domain-like"/>
    <property type="match status" value="1"/>
</dbReference>
<keyword evidence="2" id="KW-0732">Signal</keyword>
<dbReference type="Proteomes" id="UP000703269">
    <property type="component" value="Unassembled WGS sequence"/>
</dbReference>